<dbReference type="EMBL" id="CP010519">
    <property type="protein sequence ID" value="AJE85366.1"/>
    <property type="molecule type" value="Genomic_DNA"/>
</dbReference>
<dbReference type="KEGG" id="sals:SLNWT_4990"/>
<gene>
    <name evidence="2" type="ORF">SLNWT_4990</name>
</gene>
<protein>
    <submittedName>
        <fullName evidence="2">Uncharacterized protein</fullName>
    </submittedName>
</protein>
<sequence length="78" mass="8541">MHQDVHPCIGTGPRDVPAPGGADRRWRLKVRFRAETTATAGCRHVPDVASAPGREFPGLSDDCQDFKREGLARPPVLH</sequence>
<name>A0A0B5F3C6_STRA4</name>
<dbReference type="Proteomes" id="UP000031523">
    <property type="component" value="Chromosome"/>
</dbReference>
<evidence type="ECO:0000313" key="3">
    <source>
        <dbReference type="Proteomes" id="UP000031523"/>
    </source>
</evidence>
<evidence type="ECO:0000313" key="2">
    <source>
        <dbReference type="EMBL" id="AJE85366.1"/>
    </source>
</evidence>
<keyword evidence="3" id="KW-1185">Reference proteome</keyword>
<dbReference type="AlphaFoldDB" id="A0A0B5F3C6"/>
<feature type="region of interest" description="Disordered" evidence="1">
    <location>
        <begin position="1"/>
        <end position="22"/>
    </location>
</feature>
<organism evidence="2 3">
    <name type="scientific">Streptomyces albus (strain ATCC 21838 / DSM 41398 / FERM P-419 / JCM 4703 / NBRC 107858)</name>
    <dbReference type="NCBI Taxonomy" id="1081613"/>
    <lineage>
        <taxon>Bacteria</taxon>
        <taxon>Bacillati</taxon>
        <taxon>Actinomycetota</taxon>
        <taxon>Actinomycetes</taxon>
        <taxon>Kitasatosporales</taxon>
        <taxon>Streptomycetaceae</taxon>
        <taxon>Streptomyces</taxon>
    </lineage>
</organism>
<reference evidence="2 3" key="1">
    <citation type="submission" date="2015-01" db="EMBL/GenBank/DDBJ databases">
        <title>Enhanced salinomycin production by adjusting the supply of polyketide extender units in Streptomyce albus DSM 41398.</title>
        <authorList>
            <person name="Lu C."/>
        </authorList>
    </citation>
    <scope>NUCLEOTIDE SEQUENCE [LARGE SCALE GENOMIC DNA]</scope>
    <source>
        <strain evidence="3">ATCC 21838 / DSM 41398 / FERM P-419 / JCM 4703 / NBRC 107858</strain>
    </source>
</reference>
<proteinExistence type="predicted"/>
<evidence type="ECO:0000256" key="1">
    <source>
        <dbReference type="SAM" id="MobiDB-lite"/>
    </source>
</evidence>
<accession>A0A0B5F3C6</accession>